<comment type="caution">
    <text evidence="5">The sequence shown here is derived from an EMBL/GenBank/DDBJ whole genome shotgun (WGS) entry which is preliminary data.</text>
</comment>
<dbReference type="PANTHER" id="PTHR12358:SF106">
    <property type="entry name" value="LIPID KINASE YEGS"/>
    <property type="match status" value="1"/>
</dbReference>
<comment type="similarity">
    <text evidence="2">Belongs to the diacylglycerol/lipid kinase family.</text>
</comment>
<dbReference type="InterPro" id="IPR016064">
    <property type="entry name" value="NAD/diacylglycerol_kinase_sf"/>
</dbReference>
<keyword evidence="6" id="KW-1185">Reference proteome</keyword>
<evidence type="ECO:0000259" key="4">
    <source>
        <dbReference type="PROSITE" id="PS50146"/>
    </source>
</evidence>
<dbReference type="PANTHER" id="PTHR12358">
    <property type="entry name" value="SPHINGOSINE KINASE"/>
    <property type="match status" value="1"/>
</dbReference>
<comment type="cofactor">
    <cofactor evidence="1">
        <name>Mg(2+)</name>
        <dbReference type="ChEBI" id="CHEBI:18420"/>
    </cofactor>
</comment>
<evidence type="ECO:0000313" key="6">
    <source>
        <dbReference type="Proteomes" id="UP000606172"/>
    </source>
</evidence>
<dbReference type="Pfam" id="PF00781">
    <property type="entry name" value="DAGK_cat"/>
    <property type="match status" value="1"/>
</dbReference>
<accession>A0A919RGT0</accession>
<name>A0A919RGT0_9ACTN</name>
<evidence type="ECO:0000256" key="2">
    <source>
        <dbReference type="ARBA" id="ARBA00005983"/>
    </source>
</evidence>
<reference evidence="5" key="1">
    <citation type="submission" date="2021-01" db="EMBL/GenBank/DDBJ databases">
        <title>Whole genome shotgun sequence of Sinosporangium siamense NBRC 109515.</title>
        <authorList>
            <person name="Komaki H."/>
            <person name="Tamura T."/>
        </authorList>
    </citation>
    <scope>NUCLEOTIDE SEQUENCE</scope>
    <source>
        <strain evidence="5">NBRC 109515</strain>
    </source>
</reference>
<dbReference type="SUPFAM" id="SSF111331">
    <property type="entry name" value="NAD kinase/diacylglycerol kinase-like"/>
    <property type="match status" value="1"/>
</dbReference>
<dbReference type="AlphaFoldDB" id="A0A919RGT0"/>
<evidence type="ECO:0000313" key="5">
    <source>
        <dbReference type="EMBL" id="GII92510.1"/>
    </source>
</evidence>
<dbReference type="EMBL" id="BOOW01000018">
    <property type="protein sequence ID" value="GII92510.1"/>
    <property type="molecule type" value="Genomic_DNA"/>
</dbReference>
<dbReference type="InterPro" id="IPR001206">
    <property type="entry name" value="Diacylglycerol_kinase_cat_dom"/>
</dbReference>
<keyword evidence="5" id="KW-0418">Kinase</keyword>
<feature type="region of interest" description="Disordered" evidence="3">
    <location>
        <begin position="73"/>
        <end position="117"/>
    </location>
</feature>
<evidence type="ECO:0000256" key="3">
    <source>
        <dbReference type="SAM" id="MobiDB-lite"/>
    </source>
</evidence>
<dbReference type="Gene3D" id="3.40.50.10330">
    <property type="entry name" value="Probable inorganic polyphosphate/atp-NAD kinase, domain 1"/>
    <property type="match status" value="1"/>
</dbReference>
<dbReference type="PROSITE" id="PS50146">
    <property type="entry name" value="DAGK"/>
    <property type="match status" value="1"/>
</dbReference>
<dbReference type="GO" id="GO:0005886">
    <property type="term" value="C:plasma membrane"/>
    <property type="evidence" value="ECO:0007669"/>
    <property type="project" value="TreeGrafter"/>
</dbReference>
<dbReference type="Proteomes" id="UP000606172">
    <property type="component" value="Unassembled WGS sequence"/>
</dbReference>
<dbReference type="RefSeq" id="WP_204025411.1">
    <property type="nucleotide sequence ID" value="NZ_BOOW01000018.1"/>
</dbReference>
<sequence>MRAMLLVNPKATTTHSRTTDVLIRALGAAVDLSVEETCYRGHAAVLASNAHAKGYDVVVVLGGDGTVNETVNGLLTPSDLDDHAPPAGSDTDGPGGRAPRTRSGGRSRPAVDGGAARRPALAVIPGGSANVFARALGLPNDPVEATGAILEALRDGRRRSVGLGQALWEDESRYFTFCSGLGYDAEVIRAVEGLRSAGYTARHTLYMGTALRHFLMTDRRHAAMSVEGPGISSTDGVFMAIITNTSPWTYVGQYPVTPTPWSSFDTGLDMLGLRRLKLSNILALVPQILGERDTLPIGRNLFQLHDEAEFTLTAERPTAFQLDGDYLGERERVTFRSIPQALQVLV</sequence>
<dbReference type="InterPro" id="IPR017438">
    <property type="entry name" value="ATP-NAD_kinase_N"/>
</dbReference>
<protein>
    <submittedName>
        <fullName evidence="5">Diacylglycerol kinase</fullName>
    </submittedName>
</protein>
<feature type="domain" description="DAGKc" evidence="4">
    <location>
        <begin position="1"/>
        <end position="170"/>
    </location>
</feature>
<gene>
    <name evidence="5" type="ORF">Ssi02_27410</name>
</gene>
<dbReference type="SMART" id="SM00046">
    <property type="entry name" value="DAGKc"/>
    <property type="match status" value="1"/>
</dbReference>
<proteinExistence type="inferred from homology"/>
<dbReference type="Gene3D" id="2.60.200.40">
    <property type="match status" value="1"/>
</dbReference>
<evidence type="ECO:0000256" key="1">
    <source>
        <dbReference type="ARBA" id="ARBA00001946"/>
    </source>
</evidence>
<dbReference type="InterPro" id="IPR050187">
    <property type="entry name" value="Lipid_Phosphate_FormReg"/>
</dbReference>
<organism evidence="5 6">
    <name type="scientific">Sinosporangium siamense</name>
    <dbReference type="NCBI Taxonomy" id="1367973"/>
    <lineage>
        <taxon>Bacteria</taxon>
        <taxon>Bacillati</taxon>
        <taxon>Actinomycetota</taxon>
        <taxon>Actinomycetes</taxon>
        <taxon>Streptosporangiales</taxon>
        <taxon>Streptosporangiaceae</taxon>
        <taxon>Sinosporangium</taxon>
    </lineage>
</organism>
<keyword evidence="5" id="KW-0808">Transferase</keyword>
<dbReference type="GO" id="GO:0004143">
    <property type="term" value="F:ATP-dependent diacylglycerol kinase activity"/>
    <property type="evidence" value="ECO:0007669"/>
    <property type="project" value="TreeGrafter"/>
</dbReference>